<reference evidence="2" key="1">
    <citation type="submission" date="2010-02" db="EMBL/GenBank/DDBJ databases">
        <title>Sequencing and annotation of the Blastocystis hominis genome.</title>
        <authorList>
            <person name="Wincker P."/>
        </authorList>
    </citation>
    <scope>NUCLEOTIDE SEQUENCE</scope>
    <source>
        <strain evidence="2">Singapore isolate B</strain>
    </source>
</reference>
<gene>
    <name evidence="2" type="ORF">GSBLH_T00006452001</name>
</gene>
<feature type="region of interest" description="Disordered" evidence="1">
    <location>
        <begin position="1"/>
        <end position="54"/>
    </location>
</feature>
<dbReference type="InterPro" id="IPR011652">
    <property type="entry name" value="MORN_2"/>
</dbReference>
<keyword evidence="3" id="KW-1185">Reference proteome</keyword>
<feature type="compositionally biased region" description="Low complexity" evidence="1">
    <location>
        <begin position="27"/>
        <end position="47"/>
    </location>
</feature>
<dbReference type="Pfam" id="PF07661">
    <property type="entry name" value="MORN_2"/>
    <property type="match status" value="1"/>
</dbReference>
<evidence type="ECO:0008006" key="4">
    <source>
        <dbReference type="Google" id="ProtNLM"/>
    </source>
</evidence>
<dbReference type="OrthoDB" id="294378at2759"/>
<dbReference type="PANTHER" id="PTHR23084">
    <property type="entry name" value="PHOSPHATIDYLINOSITOL-4-PHOSPHATE 5-KINASE RELATED"/>
    <property type="match status" value="1"/>
</dbReference>
<feature type="compositionally biased region" description="Polar residues" evidence="1">
    <location>
        <begin position="1"/>
        <end position="26"/>
    </location>
</feature>
<accession>D8M3J5</accession>
<organism evidence="2">
    <name type="scientific">Blastocystis hominis</name>
    <dbReference type="NCBI Taxonomy" id="12968"/>
    <lineage>
        <taxon>Eukaryota</taxon>
        <taxon>Sar</taxon>
        <taxon>Stramenopiles</taxon>
        <taxon>Bigyra</taxon>
        <taxon>Opalozoa</taxon>
        <taxon>Opalinata</taxon>
        <taxon>Blastocystidae</taxon>
        <taxon>Blastocystis</taxon>
    </lineage>
</organism>
<dbReference type="PANTHER" id="PTHR23084:SF263">
    <property type="entry name" value="MORN REPEAT-CONTAINING PROTEIN 1"/>
    <property type="match status" value="1"/>
</dbReference>
<dbReference type="Gene3D" id="2.20.110.10">
    <property type="entry name" value="Histone H3 K4-specific methyltransferase SET7/9 N-terminal domain"/>
    <property type="match status" value="1"/>
</dbReference>
<name>D8M3J5_BLAHO</name>
<dbReference type="EMBL" id="FN668650">
    <property type="protein sequence ID" value="CBK22468.2"/>
    <property type="molecule type" value="Genomic_DNA"/>
</dbReference>
<dbReference type="InParanoid" id="D8M3J5"/>
<proteinExistence type="predicted"/>
<protein>
    <recommendedName>
        <fullName evidence="4">MORN repeat protein</fullName>
    </recommendedName>
</protein>
<evidence type="ECO:0000313" key="2">
    <source>
        <dbReference type="EMBL" id="CBK22468.2"/>
    </source>
</evidence>
<dbReference type="RefSeq" id="XP_012896516.1">
    <property type="nucleotide sequence ID" value="XM_013041062.1"/>
</dbReference>
<sequence length="493" mass="56128">MSPIQPNQSGSLPFARSTQSASQLQQSKGLTNSLSNSSLRRSTSSSKRGVKGQKVDTERDLIYTGTFIDGKLHDKGEVRTLSSNALLEQGTFRDGCLVNGSIYNPHTNAIISRGMYKDGKLHGHGILYYANGQKYCEGVFSNEKPHGKVVFYWESGKMMFNGTIIDDQLCDLCKYYNENGVLTKEVEYENGKERSIATYAMGRCTCKAFMQNGKREGPGQEWDLAGHLVFKGQYHDNLQYSGVYYSYSMRGMEVIGYVLTLKEGVPDPTVQIFATPNLEAMAIDESWRCVYVGGWSCINNNLNMIQKAGNGALYLPDGRILDGQWQSDRIPPETFATVYAPEVPERFPQRKKAWYVGNVWLDDSMSVLQPTLYYHGRGRFYFPDKSYFEGQWNRGVLESYSCIFWENGKVKYQGQIKQYDLNDPSCIHEYLPVGLVRYYPLSQNLIVEGQFDDHYNCINNPITLYRLDGSQICQQNADYSMEPDNYNVRYVNF</sequence>
<dbReference type="GeneID" id="24922576"/>
<dbReference type="SUPFAM" id="SSF82185">
    <property type="entry name" value="Histone H3 K4-specific methyltransferase SET7/9 N-terminal domain"/>
    <property type="match status" value="4"/>
</dbReference>
<dbReference type="Gene3D" id="3.90.930.1">
    <property type="match status" value="1"/>
</dbReference>
<evidence type="ECO:0000256" key="1">
    <source>
        <dbReference type="SAM" id="MobiDB-lite"/>
    </source>
</evidence>
<dbReference type="Proteomes" id="UP000008312">
    <property type="component" value="Unassembled WGS sequence"/>
</dbReference>
<dbReference type="AlphaFoldDB" id="D8M3J5"/>
<evidence type="ECO:0000313" key="3">
    <source>
        <dbReference type="Proteomes" id="UP000008312"/>
    </source>
</evidence>